<name>A0A8T1PH14_CARIL</name>
<reference evidence="2" key="2">
    <citation type="submission" date="2021-01" db="EMBL/GenBank/DDBJ databases">
        <authorList>
            <person name="Lovell J.T."/>
            <person name="Bentley N."/>
            <person name="Bhattarai G."/>
            <person name="Jenkins J.W."/>
            <person name="Sreedasyam A."/>
            <person name="Alarcon Y."/>
            <person name="Bock C."/>
            <person name="Boston L."/>
            <person name="Carlson J."/>
            <person name="Cervantes K."/>
            <person name="Clermont K."/>
            <person name="Krom N."/>
            <person name="Kubenka K."/>
            <person name="Mamidi S."/>
            <person name="Mattison C."/>
            <person name="Monteros M."/>
            <person name="Pisani C."/>
            <person name="Plott C."/>
            <person name="Rajasekar S."/>
            <person name="Rhein H.S."/>
            <person name="Rohla C."/>
            <person name="Song M."/>
            <person name="Hilaire R.S."/>
            <person name="Shu S."/>
            <person name="Wells L."/>
            <person name="Wang X."/>
            <person name="Webber J."/>
            <person name="Heerema R.J."/>
            <person name="Klein P."/>
            <person name="Conner P."/>
            <person name="Grauke L."/>
            <person name="Grimwood J."/>
            <person name="Schmutz J."/>
            <person name="Randall J.J."/>
        </authorList>
    </citation>
    <scope>NUCLEOTIDE SEQUENCE</scope>
    <source>
        <tissue evidence="2">Leaf</tissue>
    </source>
</reference>
<dbReference type="PANTHER" id="PTHR38223:SF4">
    <property type="match status" value="1"/>
</dbReference>
<dbReference type="PANTHER" id="PTHR38223">
    <property type="match status" value="1"/>
</dbReference>
<organism evidence="1 3">
    <name type="scientific">Carya illinoinensis</name>
    <name type="common">Pecan</name>
    <dbReference type="NCBI Taxonomy" id="32201"/>
    <lineage>
        <taxon>Eukaryota</taxon>
        <taxon>Viridiplantae</taxon>
        <taxon>Streptophyta</taxon>
        <taxon>Embryophyta</taxon>
        <taxon>Tracheophyta</taxon>
        <taxon>Spermatophyta</taxon>
        <taxon>Magnoliopsida</taxon>
        <taxon>eudicotyledons</taxon>
        <taxon>Gunneridae</taxon>
        <taxon>Pentapetalae</taxon>
        <taxon>rosids</taxon>
        <taxon>fabids</taxon>
        <taxon>Fagales</taxon>
        <taxon>Juglandaceae</taxon>
        <taxon>Carya</taxon>
    </lineage>
</organism>
<keyword evidence="3" id="KW-1185">Reference proteome</keyword>
<accession>A0A8T1PH14</accession>
<reference evidence="1" key="1">
    <citation type="submission" date="2020-12" db="EMBL/GenBank/DDBJ databases">
        <title>WGS assembly of Carya illinoinensis cv. Pawnee.</title>
        <authorList>
            <person name="Platts A."/>
            <person name="Shu S."/>
            <person name="Wright S."/>
            <person name="Barry K."/>
            <person name="Edger P."/>
            <person name="Pires J.C."/>
            <person name="Schmutz J."/>
        </authorList>
    </citation>
    <scope>NUCLEOTIDE SEQUENCE</scope>
    <source>
        <tissue evidence="1">Leaf</tissue>
    </source>
</reference>
<evidence type="ECO:0000313" key="3">
    <source>
        <dbReference type="Proteomes" id="UP000811609"/>
    </source>
</evidence>
<evidence type="ECO:0000313" key="2">
    <source>
        <dbReference type="EMBL" id="KAG6694349.1"/>
    </source>
</evidence>
<proteinExistence type="predicted"/>
<sequence length="72" mass="8089">MAGLQYNFFPTDFFYPRPQSVSSDAAHKVVLPLQQQGPIKEATKDFDGSKALIQNNLVKFHPLVLQKNQTQG</sequence>
<dbReference type="EMBL" id="CM031833">
    <property type="protein sequence ID" value="KAG6694349.1"/>
    <property type="molecule type" value="Genomic_DNA"/>
</dbReference>
<dbReference type="Proteomes" id="UP000811609">
    <property type="component" value="Chromosome 9"/>
</dbReference>
<dbReference type="OrthoDB" id="841242at2759"/>
<evidence type="ECO:0000313" key="1">
    <source>
        <dbReference type="EMBL" id="KAG6641014.1"/>
    </source>
</evidence>
<gene>
    <name evidence="1" type="ORF">CIPAW_09G043500</name>
    <name evidence="2" type="ORF">I3842_09G043500</name>
</gene>
<protein>
    <submittedName>
        <fullName evidence="1">Uncharacterized protein</fullName>
    </submittedName>
</protein>
<dbReference type="EMBL" id="CM031817">
    <property type="protein sequence ID" value="KAG6641014.1"/>
    <property type="molecule type" value="Genomic_DNA"/>
</dbReference>
<dbReference type="Proteomes" id="UP000811246">
    <property type="component" value="Chromosome 9"/>
</dbReference>
<comment type="caution">
    <text evidence="1">The sequence shown here is derived from an EMBL/GenBank/DDBJ whole genome shotgun (WGS) entry which is preliminary data.</text>
</comment>
<dbReference type="AlphaFoldDB" id="A0A8T1PH14"/>